<gene>
    <name evidence="2" type="ORF">K8V00_00615</name>
    <name evidence="3" type="ORF">LAC1533_0530</name>
</gene>
<organism evidence="3 4">
    <name type="scientific">Ligilactobacillus acidipiscis</name>
    <dbReference type="NCBI Taxonomy" id="89059"/>
    <lineage>
        <taxon>Bacteria</taxon>
        <taxon>Bacillati</taxon>
        <taxon>Bacillota</taxon>
        <taxon>Bacilli</taxon>
        <taxon>Lactobacillales</taxon>
        <taxon>Lactobacillaceae</taxon>
        <taxon>Ligilactobacillus</taxon>
    </lineage>
</organism>
<dbReference type="KEGG" id="laca:LAC1533_0530"/>
<reference evidence="2" key="4">
    <citation type="submission" date="2021-09" db="EMBL/GenBank/DDBJ databases">
        <authorList>
            <person name="Gilroy R."/>
        </authorList>
    </citation>
    <scope>NUCLEOTIDE SEQUENCE</scope>
    <source>
        <strain evidence="2">CHK174-6876</strain>
    </source>
</reference>
<dbReference type="EMBL" id="DYXG01000009">
    <property type="protein sequence ID" value="HJE96096.1"/>
    <property type="molecule type" value="Genomic_DNA"/>
</dbReference>
<sequence length="46" mass="5353">MSHNDHIGTANDRRKVNNVNVKNRRKQHLAVLDFLKKQEEAEKAAK</sequence>
<dbReference type="RefSeq" id="WP_010497167.1">
    <property type="nucleotide sequence ID" value="NZ_CP113926.1"/>
</dbReference>
<dbReference type="GeneID" id="95348613"/>
<reference evidence="3" key="1">
    <citation type="submission" date="2016-11" db="EMBL/GenBank/DDBJ databases">
        <authorList>
            <person name="Jaros S."/>
            <person name="Januszkiewicz K."/>
            <person name="Wedrychowicz H."/>
        </authorList>
    </citation>
    <scope>NUCLEOTIDE SEQUENCE [LARGE SCALE GENOMIC DNA]</scope>
    <source>
        <strain evidence="3">ACA-DC 1533</strain>
    </source>
</reference>
<dbReference type="Proteomes" id="UP000707535">
    <property type="component" value="Unassembled WGS sequence"/>
</dbReference>
<evidence type="ECO:0000256" key="1">
    <source>
        <dbReference type="SAM" id="MobiDB-lite"/>
    </source>
</evidence>
<dbReference type="AlphaFoldDB" id="A0A1K1KM50"/>
<name>A0A1K1KM50_9LACO</name>
<dbReference type="EMBL" id="LT630287">
    <property type="protein sequence ID" value="SFV39950.1"/>
    <property type="molecule type" value="Genomic_DNA"/>
</dbReference>
<evidence type="ECO:0000313" key="2">
    <source>
        <dbReference type="EMBL" id="HJE96096.1"/>
    </source>
</evidence>
<evidence type="ECO:0000313" key="4">
    <source>
        <dbReference type="Proteomes" id="UP000190935"/>
    </source>
</evidence>
<proteinExistence type="predicted"/>
<protein>
    <submittedName>
        <fullName evidence="3">Uncharacterized protein</fullName>
    </submittedName>
</protein>
<reference evidence="2" key="3">
    <citation type="journal article" date="2021" name="PeerJ">
        <title>Extensive microbial diversity within the chicken gut microbiome revealed by metagenomics and culture.</title>
        <authorList>
            <person name="Gilroy R."/>
            <person name="Ravi A."/>
            <person name="Getino M."/>
            <person name="Pursley I."/>
            <person name="Horton D.L."/>
            <person name="Alikhan N.F."/>
            <person name="Baker D."/>
            <person name="Gharbi K."/>
            <person name="Hall N."/>
            <person name="Watson M."/>
            <person name="Adriaenssens E.M."/>
            <person name="Foster-Nyarko E."/>
            <person name="Jarju S."/>
            <person name="Secka A."/>
            <person name="Antonio M."/>
            <person name="Oren A."/>
            <person name="Chaudhuri R.R."/>
            <person name="La Ragione R."/>
            <person name="Hildebrand F."/>
            <person name="Pallen M.J."/>
        </authorList>
    </citation>
    <scope>NUCLEOTIDE SEQUENCE</scope>
    <source>
        <strain evidence="2">CHK174-6876</strain>
    </source>
</reference>
<accession>A0A1K1KM50</accession>
<evidence type="ECO:0000313" key="3">
    <source>
        <dbReference type="EMBL" id="SFV39950.1"/>
    </source>
</evidence>
<reference evidence="4" key="2">
    <citation type="submission" date="2016-11" db="EMBL/GenBank/DDBJ databases">
        <authorList>
            <person name="Papadimitriou K."/>
        </authorList>
    </citation>
    <scope>NUCLEOTIDE SEQUENCE [LARGE SCALE GENOMIC DNA]</scope>
    <source>
        <strain evidence="4">ACA-DC 1533</strain>
    </source>
</reference>
<dbReference type="Proteomes" id="UP000190935">
    <property type="component" value="Chromosome I"/>
</dbReference>
<feature type="region of interest" description="Disordered" evidence="1">
    <location>
        <begin position="1"/>
        <end position="24"/>
    </location>
</feature>
<feature type="compositionally biased region" description="Basic and acidic residues" evidence="1">
    <location>
        <begin position="1"/>
        <end position="15"/>
    </location>
</feature>